<comment type="caution">
    <text evidence="2">The sequence shown here is derived from an EMBL/GenBank/DDBJ whole genome shotgun (WGS) entry which is preliminary data.</text>
</comment>
<dbReference type="AlphaFoldDB" id="A0AAV7U372"/>
<proteinExistence type="predicted"/>
<protein>
    <submittedName>
        <fullName evidence="2">Uncharacterized protein</fullName>
    </submittedName>
</protein>
<accession>A0AAV7U372</accession>
<feature type="compositionally biased region" description="Basic and acidic residues" evidence="1">
    <location>
        <begin position="104"/>
        <end position="119"/>
    </location>
</feature>
<feature type="compositionally biased region" description="Polar residues" evidence="1">
    <location>
        <begin position="120"/>
        <end position="134"/>
    </location>
</feature>
<reference evidence="2" key="1">
    <citation type="journal article" date="2022" name="bioRxiv">
        <title>Sequencing and chromosome-scale assembly of the giantPleurodeles waltlgenome.</title>
        <authorList>
            <person name="Brown T."/>
            <person name="Elewa A."/>
            <person name="Iarovenko S."/>
            <person name="Subramanian E."/>
            <person name="Araus A.J."/>
            <person name="Petzold A."/>
            <person name="Susuki M."/>
            <person name="Suzuki K.-i.T."/>
            <person name="Hayashi T."/>
            <person name="Toyoda A."/>
            <person name="Oliveira C."/>
            <person name="Osipova E."/>
            <person name="Leigh N.D."/>
            <person name="Simon A."/>
            <person name="Yun M.H."/>
        </authorList>
    </citation>
    <scope>NUCLEOTIDE SEQUENCE</scope>
    <source>
        <strain evidence="2">20211129_DDA</strain>
        <tissue evidence="2">Liver</tissue>
    </source>
</reference>
<feature type="region of interest" description="Disordered" evidence="1">
    <location>
        <begin position="92"/>
        <end position="160"/>
    </location>
</feature>
<name>A0AAV7U372_PLEWA</name>
<dbReference type="EMBL" id="JANPWB010000006">
    <property type="protein sequence ID" value="KAJ1182102.1"/>
    <property type="molecule type" value="Genomic_DNA"/>
</dbReference>
<gene>
    <name evidence="2" type="ORF">NDU88_007297</name>
</gene>
<organism evidence="2 3">
    <name type="scientific">Pleurodeles waltl</name>
    <name type="common">Iberian ribbed newt</name>
    <dbReference type="NCBI Taxonomy" id="8319"/>
    <lineage>
        <taxon>Eukaryota</taxon>
        <taxon>Metazoa</taxon>
        <taxon>Chordata</taxon>
        <taxon>Craniata</taxon>
        <taxon>Vertebrata</taxon>
        <taxon>Euteleostomi</taxon>
        <taxon>Amphibia</taxon>
        <taxon>Batrachia</taxon>
        <taxon>Caudata</taxon>
        <taxon>Salamandroidea</taxon>
        <taxon>Salamandridae</taxon>
        <taxon>Pleurodelinae</taxon>
        <taxon>Pleurodeles</taxon>
    </lineage>
</organism>
<evidence type="ECO:0000313" key="3">
    <source>
        <dbReference type="Proteomes" id="UP001066276"/>
    </source>
</evidence>
<sequence>MDNFIVRAVGIINKEIELAELRLSVSSLCSPPLGVLGASLIGASNDEELVWRGGSSEVMPSDDPVAVGFQGDVDEPDQAQRLEYDPLEFGALDLVPTNNTGDELVTREKTQPDPERNDNRLSCGSIQLAAQRSIPSKKRGQPNTPSILKKEGAGNGKGQG</sequence>
<evidence type="ECO:0000256" key="1">
    <source>
        <dbReference type="SAM" id="MobiDB-lite"/>
    </source>
</evidence>
<evidence type="ECO:0000313" key="2">
    <source>
        <dbReference type="EMBL" id="KAJ1182102.1"/>
    </source>
</evidence>
<keyword evidence="3" id="KW-1185">Reference proteome</keyword>
<dbReference type="Proteomes" id="UP001066276">
    <property type="component" value="Chromosome 3_2"/>
</dbReference>